<keyword evidence="7" id="KW-0739">Sodium transport</keyword>
<name>A0A060Z8L2_ONCMY</name>
<evidence type="ECO:0000256" key="1">
    <source>
        <dbReference type="ARBA" id="ARBA00004141"/>
    </source>
</evidence>
<gene>
    <name evidence="10" type="ORF">GSONMT00003473001</name>
</gene>
<dbReference type="GO" id="GO:0015729">
    <property type="term" value="P:oxaloacetate transport"/>
    <property type="evidence" value="ECO:0007669"/>
    <property type="project" value="TreeGrafter"/>
</dbReference>
<evidence type="ECO:0000256" key="2">
    <source>
        <dbReference type="ARBA" id="ARBA00006772"/>
    </source>
</evidence>
<dbReference type="AlphaFoldDB" id="A0A060Z8L2"/>
<reference evidence="10" key="1">
    <citation type="journal article" date="2014" name="Nat. Commun.">
        <title>The rainbow trout genome provides novel insights into evolution after whole-genome duplication in vertebrates.</title>
        <authorList>
            <person name="Berthelot C."/>
            <person name="Brunet F."/>
            <person name="Chalopin D."/>
            <person name="Juanchich A."/>
            <person name="Bernard M."/>
            <person name="Noel B."/>
            <person name="Bento P."/>
            <person name="Da Silva C."/>
            <person name="Labadie K."/>
            <person name="Alberti A."/>
            <person name="Aury J.M."/>
            <person name="Louis A."/>
            <person name="Dehais P."/>
            <person name="Bardou P."/>
            <person name="Montfort J."/>
            <person name="Klopp C."/>
            <person name="Cabau C."/>
            <person name="Gaspin C."/>
            <person name="Thorgaard G.H."/>
            <person name="Boussaha M."/>
            <person name="Quillet E."/>
            <person name="Guyomard R."/>
            <person name="Galiana D."/>
            <person name="Bobe J."/>
            <person name="Volff J.N."/>
            <person name="Genet C."/>
            <person name="Wincker P."/>
            <person name="Jaillon O."/>
            <person name="Roest Crollius H."/>
            <person name="Guiguen Y."/>
        </authorList>
    </citation>
    <scope>NUCLEOTIDE SEQUENCE [LARGE SCALE GENOMIC DNA]</scope>
</reference>
<comment type="subcellular location">
    <subcellularLocation>
        <location evidence="1">Membrane</location>
        <topology evidence="1">Multi-pass membrane protein</topology>
    </subcellularLocation>
</comment>
<keyword evidence="3" id="KW-0813">Transport</keyword>
<dbReference type="STRING" id="8022.A0A060Z8L2"/>
<proteinExistence type="inferred from homology"/>
<evidence type="ECO:0000256" key="7">
    <source>
        <dbReference type="ARBA" id="ARBA00023201"/>
    </source>
</evidence>
<keyword evidence="5 8" id="KW-1133">Transmembrane helix</keyword>
<evidence type="ECO:0000256" key="8">
    <source>
        <dbReference type="SAM" id="Phobius"/>
    </source>
</evidence>
<dbReference type="Proteomes" id="UP000193380">
    <property type="component" value="Unassembled WGS sequence"/>
</dbReference>
<comment type="similarity">
    <text evidence="2">Belongs to the SLC13A/DASS transporter (TC 2.A.47) family. NADC subfamily.</text>
</comment>
<evidence type="ECO:0000256" key="5">
    <source>
        <dbReference type="ARBA" id="ARBA00022989"/>
    </source>
</evidence>
<dbReference type="GO" id="GO:0017153">
    <property type="term" value="F:sodium:dicarboxylate symporter activity"/>
    <property type="evidence" value="ECO:0007669"/>
    <property type="project" value="TreeGrafter"/>
</dbReference>
<organism evidence="10 11">
    <name type="scientific">Oncorhynchus mykiss</name>
    <name type="common">Rainbow trout</name>
    <name type="synonym">Salmo gairdneri</name>
    <dbReference type="NCBI Taxonomy" id="8022"/>
    <lineage>
        <taxon>Eukaryota</taxon>
        <taxon>Metazoa</taxon>
        <taxon>Chordata</taxon>
        <taxon>Craniata</taxon>
        <taxon>Vertebrata</taxon>
        <taxon>Euteleostomi</taxon>
        <taxon>Actinopterygii</taxon>
        <taxon>Neopterygii</taxon>
        <taxon>Teleostei</taxon>
        <taxon>Protacanthopterygii</taxon>
        <taxon>Salmoniformes</taxon>
        <taxon>Salmonidae</taxon>
        <taxon>Salmoninae</taxon>
        <taxon>Oncorhynchus</taxon>
    </lineage>
</organism>
<evidence type="ECO:0000256" key="9">
    <source>
        <dbReference type="SAM" id="SignalP"/>
    </source>
</evidence>
<feature type="chain" id="PRO_5001592793" description="Solute carrier family 13 member 5" evidence="9">
    <location>
        <begin position="18"/>
        <end position="142"/>
    </location>
</feature>
<keyword evidence="4 8" id="KW-0812">Transmembrane</keyword>
<dbReference type="InterPro" id="IPR031312">
    <property type="entry name" value="Na/sul_symport_CS"/>
</dbReference>
<keyword evidence="7" id="KW-0406">Ion transport</keyword>
<sequence length="142" mass="15371">MAPYSLYSALLLTRVHGLCSLCRENVCHLGLIVRVSSSAQAQTAKDVCLSVCLFQSQSIGMNPLYVMVPCTLSASFAFMLPVATPPNAIVFSYGYLKVSDMARTGIVMNIIGILCITLAINSWGRAMFHLDTFPTWANTTGV</sequence>
<dbReference type="PANTHER" id="PTHR10283:SF134">
    <property type="entry name" value="SOLUTE CARRIER FAMILY 13 MEMBER 5A"/>
    <property type="match status" value="1"/>
</dbReference>
<accession>A0A060Z8L2</accession>
<dbReference type="Pfam" id="PF00939">
    <property type="entry name" value="Na_sulph_symp"/>
    <property type="match status" value="1"/>
</dbReference>
<evidence type="ECO:0000313" key="10">
    <source>
        <dbReference type="EMBL" id="CDQ97630.1"/>
    </source>
</evidence>
<feature type="signal peptide" evidence="9">
    <location>
        <begin position="1"/>
        <end position="17"/>
    </location>
</feature>
<evidence type="ECO:0000313" key="11">
    <source>
        <dbReference type="Proteomes" id="UP000193380"/>
    </source>
</evidence>
<evidence type="ECO:0008006" key="12">
    <source>
        <dbReference type="Google" id="ProtNLM"/>
    </source>
</evidence>
<protein>
    <recommendedName>
        <fullName evidence="12">Solute carrier family 13 member 5</fullName>
    </recommendedName>
</protein>
<keyword evidence="7" id="KW-0915">Sodium</keyword>
<evidence type="ECO:0000256" key="6">
    <source>
        <dbReference type="ARBA" id="ARBA00023136"/>
    </source>
</evidence>
<keyword evidence="9" id="KW-0732">Signal</keyword>
<dbReference type="GO" id="GO:0015741">
    <property type="term" value="P:fumarate transport"/>
    <property type="evidence" value="ECO:0007669"/>
    <property type="project" value="TreeGrafter"/>
</dbReference>
<dbReference type="EMBL" id="FR932166">
    <property type="protein sequence ID" value="CDQ97630.1"/>
    <property type="molecule type" value="Genomic_DNA"/>
</dbReference>
<evidence type="ECO:0000256" key="3">
    <source>
        <dbReference type="ARBA" id="ARBA00022448"/>
    </source>
</evidence>
<feature type="transmembrane region" description="Helical" evidence="8">
    <location>
        <begin position="104"/>
        <end position="123"/>
    </location>
</feature>
<reference evidence="10" key="2">
    <citation type="submission" date="2014-03" db="EMBL/GenBank/DDBJ databases">
        <authorList>
            <person name="Genoscope - CEA"/>
        </authorList>
    </citation>
    <scope>NUCLEOTIDE SEQUENCE</scope>
</reference>
<dbReference type="GO" id="GO:0015141">
    <property type="term" value="F:succinate transmembrane transporter activity"/>
    <property type="evidence" value="ECO:0007669"/>
    <property type="project" value="TreeGrafter"/>
</dbReference>
<dbReference type="GO" id="GO:0005886">
    <property type="term" value="C:plasma membrane"/>
    <property type="evidence" value="ECO:0007669"/>
    <property type="project" value="TreeGrafter"/>
</dbReference>
<dbReference type="PROSITE" id="PS01271">
    <property type="entry name" value="NA_SULFATE"/>
    <property type="match status" value="1"/>
</dbReference>
<dbReference type="PANTHER" id="PTHR10283">
    <property type="entry name" value="SOLUTE CARRIER FAMILY 13 MEMBER"/>
    <property type="match status" value="1"/>
</dbReference>
<keyword evidence="6 8" id="KW-0472">Membrane</keyword>
<dbReference type="InterPro" id="IPR001898">
    <property type="entry name" value="SLC13A/DASS"/>
</dbReference>
<dbReference type="GO" id="GO:0015137">
    <property type="term" value="F:citrate transmembrane transporter activity"/>
    <property type="evidence" value="ECO:0007669"/>
    <property type="project" value="TreeGrafter"/>
</dbReference>
<dbReference type="PaxDb" id="8022-A0A060Z8L2"/>
<evidence type="ECO:0000256" key="4">
    <source>
        <dbReference type="ARBA" id="ARBA00022692"/>
    </source>
</evidence>